<comment type="similarity">
    <text evidence="1">Belongs to the UDP-glycosyltransferase family.</text>
</comment>
<dbReference type="FunFam" id="3.40.50.2000:FF:000071">
    <property type="entry name" value="Glycosyltransferase"/>
    <property type="match status" value="1"/>
</dbReference>
<accession>A0A2Z6LY09</accession>
<dbReference type="Gene3D" id="3.40.50.2000">
    <property type="entry name" value="Glycogen Phosphorylase B"/>
    <property type="match status" value="2"/>
</dbReference>
<keyword evidence="3" id="KW-0808">Transferase</keyword>
<evidence type="ECO:0000256" key="1">
    <source>
        <dbReference type="ARBA" id="ARBA00009995"/>
    </source>
</evidence>
<keyword evidence="5" id="KW-1185">Reference proteome</keyword>
<dbReference type="OrthoDB" id="5835829at2759"/>
<sequence>MESQQLHVIFVPFPTPGHMIPMIDTARLFAKHGVNVTIIATHANASTFQKSIDSDFNLGYSIKTQLIHFPSAQVGLPEGVENVKDAISTEILGKISRGIMMLQHQIEIMLHDLQPDCIVSDMTYPWTVESAAKLNIPRIYFYSSSYFSNCASYFVRKYRPHDDLVSEKQKFTIPCLPHTIEMTPLQLADWIRVKTSATGAFGAMFDSEKRSYGTLYNSFHELESDYETLSKTTMGIKSWSVGPVSAWINNDDERKANRGNMEKNIGKDSELFNWLNSKPNDSVIYVCFGSLTRLSHAQIVELAYGLENSGSNFILVVREKDKDGDGEDFLHDFAKRVTESKKGYIILNWAPQLMILDHPSTGGIVTHCGWNSILESLNAGLPMITWPMFAEQFYNERLLVDALKIGVSVGSKVNKFWLNIGEEKAPRLDIVEEEVVVKREEIVKAVEILMGSGQEGKAMRMRAKNLSDAAKRTVEKGGHSYNNLIQLIDELKSLKITREHEKIRLDN</sequence>
<dbReference type="AlphaFoldDB" id="A0A2Z6LY09"/>
<dbReference type="GO" id="GO:0035251">
    <property type="term" value="F:UDP-glucosyltransferase activity"/>
    <property type="evidence" value="ECO:0007669"/>
    <property type="project" value="TreeGrafter"/>
</dbReference>
<organism evidence="4 5">
    <name type="scientific">Trifolium subterraneum</name>
    <name type="common">Subterranean clover</name>
    <dbReference type="NCBI Taxonomy" id="3900"/>
    <lineage>
        <taxon>Eukaryota</taxon>
        <taxon>Viridiplantae</taxon>
        <taxon>Streptophyta</taxon>
        <taxon>Embryophyta</taxon>
        <taxon>Tracheophyta</taxon>
        <taxon>Spermatophyta</taxon>
        <taxon>Magnoliopsida</taxon>
        <taxon>eudicotyledons</taxon>
        <taxon>Gunneridae</taxon>
        <taxon>Pentapetalae</taxon>
        <taxon>rosids</taxon>
        <taxon>fabids</taxon>
        <taxon>Fabales</taxon>
        <taxon>Fabaceae</taxon>
        <taxon>Papilionoideae</taxon>
        <taxon>50 kb inversion clade</taxon>
        <taxon>NPAAA clade</taxon>
        <taxon>Hologalegina</taxon>
        <taxon>IRL clade</taxon>
        <taxon>Trifolieae</taxon>
        <taxon>Trifolium</taxon>
    </lineage>
</organism>
<dbReference type="FunFam" id="3.40.50.2000:FF:000063">
    <property type="entry name" value="Glycosyltransferase"/>
    <property type="match status" value="1"/>
</dbReference>
<protein>
    <recommendedName>
        <fullName evidence="6">Glycosyltransferase</fullName>
    </recommendedName>
</protein>
<dbReference type="PANTHER" id="PTHR48047">
    <property type="entry name" value="GLYCOSYLTRANSFERASE"/>
    <property type="match status" value="1"/>
</dbReference>
<dbReference type="InterPro" id="IPR002213">
    <property type="entry name" value="UDP_glucos_trans"/>
</dbReference>
<dbReference type="EMBL" id="DF973167">
    <property type="protein sequence ID" value="GAU17171.1"/>
    <property type="molecule type" value="Genomic_DNA"/>
</dbReference>
<dbReference type="SUPFAM" id="SSF53756">
    <property type="entry name" value="UDP-Glycosyltransferase/glycogen phosphorylase"/>
    <property type="match status" value="1"/>
</dbReference>
<keyword evidence="2" id="KW-0328">Glycosyltransferase</keyword>
<name>A0A2Z6LY09_TRISU</name>
<evidence type="ECO:0000256" key="3">
    <source>
        <dbReference type="ARBA" id="ARBA00022679"/>
    </source>
</evidence>
<evidence type="ECO:0008006" key="6">
    <source>
        <dbReference type="Google" id="ProtNLM"/>
    </source>
</evidence>
<dbReference type="Pfam" id="PF00201">
    <property type="entry name" value="UDPGT"/>
    <property type="match status" value="1"/>
</dbReference>
<dbReference type="CDD" id="cd03784">
    <property type="entry name" value="GT1_Gtf-like"/>
    <property type="match status" value="1"/>
</dbReference>
<evidence type="ECO:0000313" key="5">
    <source>
        <dbReference type="Proteomes" id="UP000242715"/>
    </source>
</evidence>
<dbReference type="SMR" id="A0A2Z6LY09"/>
<evidence type="ECO:0000256" key="2">
    <source>
        <dbReference type="ARBA" id="ARBA00022676"/>
    </source>
</evidence>
<dbReference type="Proteomes" id="UP000242715">
    <property type="component" value="Unassembled WGS sequence"/>
</dbReference>
<reference evidence="5" key="1">
    <citation type="journal article" date="2017" name="Front. Plant Sci.">
        <title>Climate Clever Clovers: New Paradigm to Reduce the Environmental Footprint of Ruminants by Breeding Low Methanogenic Forages Utilizing Haplotype Variation.</title>
        <authorList>
            <person name="Kaur P."/>
            <person name="Appels R."/>
            <person name="Bayer P.E."/>
            <person name="Keeble-Gagnere G."/>
            <person name="Wang J."/>
            <person name="Hirakawa H."/>
            <person name="Shirasawa K."/>
            <person name="Vercoe P."/>
            <person name="Stefanova K."/>
            <person name="Durmic Z."/>
            <person name="Nichols P."/>
            <person name="Revell C."/>
            <person name="Isobe S.N."/>
            <person name="Edwards D."/>
            <person name="Erskine W."/>
        </authorList>
    </citation>
    <scope>NUCLEOTIDE SEQUENCE [LARGE SCALE GENOMIC DNA]</scope>
    <source>
        <strain evidence="5">cv. Daliak</strain>
    </source>
</reference>
<proteinExistence type="inferred from homology"/>
<gene>
    <name evidence="4" type="ORF">TSUD_178010</name>
</gene>
<evidence type="ECO:0000313" key="4">
    <source>
        <dbReference type="EMBL" id="GAU17171.1"/>
    </source>
</evidence>
<dbReference type="PANTHER" id="PTHR48047:SF150">
    <property type="entry name" value="SOLANIDINE UDP-GLUCOSE GLUCOSYLTRANSFERASE 1"/>
    <property type="match status" value="1"/>
</dbReference>